<comment type="similarity">
    <text evidence="2">Belongs to the WD repeat SEC13 family.</text>
</comment>
<keyword evidence="10" id="KW-0539">Nucleus</keyword>
<feature type="compositionally biased region" description="Polar residues" evidence="12">
    <location>
        <begin position="284"/>
        <end position="297"/>
    </location>
</feature>
<evidence type="ECO:0000256" key="8">
    <source>
        <dbReference type="ARBA" id="ARBA00023010"/>
    </source>
</evidence>
<dbReference type="Gene3D" id="2.130.10.10">
    <property type="entry name" value="YVTN repeat-like/Quinoprotein amine dehydrogenase"/>
    <property type="match status" value="2"/>
</dbReference>
<sequence length="539" mass="58807">MAQTNFLPLPNKDLITSFVFNYYGTRLAVSSLDHHLYLLSSDPNTGKWPEELENSRTVNPTTAPHISNTSPTDNNSPSSQRGNEDAIGNSKSFNPMSNLQSWRAHDGPVVKVAWSDPIYGELLASAGTDGTVRIWEEDIRKNDPSKSIKNDKNNIDSSNDRDFCITSWHQQTILADSNGAIVDLGFSPSETSLKLASISTDCHLRLYECLETSSLLVDTWNMIVNLDLSVLPLQSSTFSSDHLNPNPATVIATNKVTNNTSSNSSKAQHHPTFTSIRGFDPRSGLNNQKNNPLTGLRSSTTSNPTQSTSKSSILQTHNQQECSAESSGGWAMSWCRDSNYLGDIISVSCGSIGLIRILKFSGHSQWENIATLNPLSCSPASKLNSMRENNDSSNKSNIVDNLDGSKKNIAELNVVAPISSLAWAPSCGRDYQLIAAGHRDGRARIWRLVPPTNILGSLNYQKDWTVELDTELEDHVGDGSQSKSRCVGGGVGRCDWSATGTVLSTSGSDGKIRIWKMGYTSRWINTAEISCADDEDEAT</sequence>
<feature type="compositionally biased region" description="Low complexity" evidence="12">
    <location>
        <begin position="257"/>
        <end position="266"/>
    </location>
</feature>
<feature type="compositionally biased region" description="Low complexity" evidence="12">
    <location>
        <begin position="67"/>
        <end position="79"/>
    </location>
</feature>
<evidence type="ECO:0000256" key="2">
    <source>
        <dbReference type="ARBA" id="ARBA00010102"/>
    </source>
</evidence>
<feature type="repeat" description="WD" evidence="11">
    <location>
        <begin position="102"/>
        <end position="136"/>
    </location>
</feature>
<dbReference type="InterPro" id="IPR036322">
    <property type="entry name" value="WD40_repeat_dom_sf"/>
</dbReference>
<reference evidence="14" key="1">
    <citation type="submission" date="2022-06" db="EMBL/GenBank/DDBJ databases">
        <authorList>
            <consortium name="SYNGENTA / RWTH Aachen University"/>
        </authorList>
    </citation>
    <scope>NUCLEOTIDE SEQUENCE</scope>
</reference>
<feature type="region of interest" description="Disordered" evidence="12">
    <location>
        <begin position="44"/>
        <end position="93"/>
    </location>
</feature>
<gene>
    <name evidence="13" type="ORF">PPACK8108_LOCUS5709</name>
    <name evidence="14" type="ORF">PPACK8108_LOCUS5944</name>
</gene>
<evidence type="ECO:0000256" key="9">
    <source>
        <dbReference type="ARBA" id="ARBA00023132"/>
    </source>
</evidence>
<keyword evidence="4 11" id="KW-0853">WD repeat</keyword>
<dbReference type="GO" id="GO:0035859">
    <property type="term" value="C:Seh1-associated complex"/>
    <property type="evidence" value="ECO:0007669"/>
    <property type="project" value="TreeGrafter"/>
</dbReference>
<feature type="region of interest" description="Disordered" evidence="12">
    <location>
        <begin position="257"/>
        <end position="319"/>
    </location>
</feature>
<dbReference type="GO" id="GO:1904263">
    <property type="term" value="P:positive regulation of TORC1 signaling"/>
    <property type="evidence" value="ECO:0007669"/>
    <property type="project" value="TreeGrafter"/>
</dbReference>
<feature type="compositionally biased region" description="Polar residues" evidence="12">
    <location>
        <begin position="55"/>
        <end position="66"/>
    </location>
</feature>
<proteinExistence type="inferred from homology"/>
<evidence type="ECO:0000256" key="12">
    <source>
        <dbReference type="SAM" id="MobiDB-lite"/>
    </source>
</evidence>
<dbReference type="PANTHER" id="PTHR11024">
    <property type="entry name" value="NUCLEAR PORE COMPLEX PROTEIN SEC13 / SEH1 FAMILY MEMBER"/>
    <property type="match status" value="1"/>
</dbReference>
<dbReference type="SUPFAM" id="SSF50978">
    <property type="entry name" value="WD40 repeat-like"/>
    <property type="match status" value="1"/>
</dbReference>
<comment type="caution">
    <text evidence="14">The sequence shown here is derived from an EMBL/GenBank/DDBJ whole genome shotgun (WGS) entry which is preliminary data.</text>
</comment>
<dbReference type="AlphaFoldDB" id="A0AAV0ASQ2"/>
<evidence type="ECO:0000256" key="6">
    <source>
        <dbReference type="ARBA" id="ARBA00022816"/>
    </source>
</evidence>
<keyword evidence="3" id="KW-0813">Transport</keyword>
<keyword evidence="8" id="KW-0811">Translocation</keyword>
<dbReference type="EMBL" id="CALTRL010001148">
    <property type="protein sequence ID" value="CAH7671186.1"/>
    <property type="molecule type" value="Genomic_DNA"/>
</dbReference>
<dbReference type="EMBL" id="CALTRL010001098">
    <property type="protein sequence ID" value="CAH7670958.1"/>
    <property type="molecule type" value="Genomic_DNA"/>
</dbReference>
<dbReference type="SMART" id="SM00320">
    <property type="entry name" value="WD40"/>
    <property type="match status" value="5"/>
</dbReference>
<dbReference type="Proteomes" id="UP001153365">
    <property type="component" value="Unassembled WGS sequence"/>
</dbReference>
<evidence type="ECO:0000313" key="14">
    <source>
        <dbReference type="EMBL" id="CAH7671186.1"/>
    </source>
</evidence>
<comment type="subcellular location">
    <subcellularLocation>
        <location evidence="1">Nucleus</location>
        <location evidence="1">Nuclear pore complex</location>
    </subcellularLocation>
</comment>
<evidence type="ECO:0000256" key="3">
    <source>
        <dbReference type="ARBA" id="ARBA00022448"/>
    </source>
</evidence>
<evidence type="ECO:0000313" key="13">
    <source>
        <dbReference type="EMBL" id="CAH7670958.1"/>
    </source>
</evidence>
<keyword evidence="15" id="KW-1185">Reference proteome</keyword>
<evidence type="ECO:0000313" key="15">
    <source>
        <dbReference type="Proteomes" id="UP001153365"/>
    </source>
</evidence>
<feature type="repeat" description="WD" evidence="11">
    <location>
        <begin position="496"/>
        <end position="517"/>
    </location>
</feature>
<organism evidence="14 15">
    <name type="scientific">Phakopsora pachyrhizi</name>
    <name type="common">Asian soybean rust disease fungus</name>
    <dbReference type="NCBI Taxonomy" id="170000"/>
    <lineage>
        <taxon>Eukaryota</taxon>
        <taxon>Fungi</taxon>
        <taxon>Dikarya</taxon>
        <taxon>Basidiomycota</taxon>
        <taxon>Pucciniomycotina</taxon>
        <taxon>Pucciniomycetes</taxon>
        <taxon>Pucciniales</taxon>
        <taxon>Phakopsoraceae</taxon>
        <taxon>Phakopsora</taxon>
    </lineage>
</organism>
<evidence type="ECO:0000256" key="11">
    <source>
        <dbReference type="PROSITE-ProRule" id="PRU00221"/>
    </source>
</evidence>
<evidence type="ECO:0000256" key="5">
    <source>
        <dbReference type="ARBA" id="ARBA00022737"/>
    </source>
</evidence>
<evidence type="ECO:0000256" key="4">
    <source>
        <dbReference type="ARBA" id="ARBA00022574"/>
    </source>
</evidence>
<accession>A0AAV0ASQ2</accession>
<dbReference type="GO" id="GO:0051028">
    <property type="term" value="P:mRNA transport"/>
    <property type="evidence" value="ECO:0007669"/>
    <property type="project" value="UniProtKB-KW"/>
</dbReference>
<dbReference type="PROSITE" id="PS50294">
    <property type="entry name" value="WD_REPEATS_REGION"/>
    <property type="match status" value="1"/>
</dbReference>
<dbReference type="GO" id="GO:0015031">
    <property type="term" value="P:protein transport"/>
    <property type="evidence" value="ECO:0007669"/>
    <property type="project" value="UniProtKB-KW"/>
</dbReference>
<dbReference type="GO" id="GO:0005198">
    <property type="term" value="F:structural molecule activity"/>
    <property type="evidence" value="ECO:0007669"/>
    <property type="project" value="InterPro"/>
</dbReference>
<dbReference type="InterPro" id="IPR015943">
    <property type="entry name" value="WD40/YVTN_repeat-like_dom_sf"/>
</dbReference>
<keyword evidence="9" id="KW-0906">Nuclear pore complex</keyword>
<keyword evidence="6" id="KW-0509">mRNA transport</keyword>
<dbReference type="InterPro" id="IPR037363">
    <property type="entry name" value="Sec13/Seh1_fam"/>
</dbReference>
<protein>
    <submittedName>
        <fullName evidence="14">WD40-repeat-containing domain protein</fullName>
    </submittedName>
</protein>
<dbReference type="PROSITE" id="PS50082">
    <property type="entry name" value="WD_REPEATS_2"/>
    <property type="match status" value="2"/>
</dbReference>
<dbReference type="GO" id="GO:0034198">
    <property type="term" value="P:cellular response to amino acid starvation"/>
    <property type="evidence" value="ECO:0007669"/>
    <property type="project" value="TreeGrafter"/>
</dbReference>
<dbReference type="Pfam" id="PF00400">
    <property type="entry name" value="WD40"/>
    <property type="match status" value="2"/>
</dbReference>
<keyword evidence="5" id="KW-0677">Repeat</keyword>
<keyword evidence="7" id="KW-0653">Protein transport</keyword>
<evidence type="ECO:0000256" key="7">
    <source>
        <dbReference type="ARBA" id="ARBA00022927"/>
    </source>
</evidence>
<name>A0AAV0ASQ2_PHAPC</name>
<dbReference type="PANTHER" id="PTHR11024:SF3">
    <property type="entry name" value="NUCLEOPORIN SEH1"/>
    <property type="match status" value="1"/>
</dbReference>
<feature type="compositionally biased region" description="Low complexity" evidence="12">
    <location>
        <begin position="298"/>
        <end position="312"/>
    </location>
</feature>
<dbReference type="InterPro" id="IPR001680">
    <property type="entry name" value="WD40_rpt"/>
</dbReference>
<evidence type="ECO:0000256" key="10">
    <source>
        <dbReference type="ARBA" id="ARBA00023242"/>
    </source>
</evidence>
<dbReference type="GO" id="GO:0031080">
    <property type="term" value="C:nuclear pore outer ring"/>
    <property type="evidence" value="ECO:0007669"/>
    <property type="project" value="TreeGrafter"/>
</dbReference>
<evidence type="ECO:0000256" key="1">
    <source>
        <dbReference type="ARBA" id="ARBA00004567"/>
    </source>
</evidence>